<feature type="binding site" evidence="2">
    <location>
        <position position="101"/>
    </location>
    <ligand>
        <name>Fe cation</name>
        <dbReference type="ChEBI" id="CHEBI:24875"/>
    </ligand>
</feature>
<accession>A0A5D8Z521</accession>
<dbReference type="OrthoDB" id="9780903at2"/>
<comment type="caution">
    <text evidence="5">The sequence shown here is derived from an EMBL/GenBank/DDBJ whole genome shotgun (WGS) entry which is preliminary data.</text>
</comment>
<organism evidence="5 6">
    <name type="scientific">Cognatilysobacter lacus</name>
    <dbReference type="NCBI Taxonomy" id="1643323"/>
    <lineage>
        <taxon>Bacteria</taxon>
        <taxon>Pseudomonadati</taxon>
        <taxon>Pseudomonadota</taxon>
        <taxon>Gammaproteobacteria</taxon>
        <taxon>Lysobacterales</taxon>
        <taxon>Lysobacteraceae</taxon>
        <taxon>Cognatilysobacter</taxon>
    </lineage>
</organism>
<sequence length="152" mass="16655">MIELVLPARRKDLGGFEVGRLLPAALKRMVGPFVFFDHMGPAELPPGIPRSVDVRPHPHIGLSTVTYLLDGEIMHRDSVGSEQPIRPGEVNWMTAGRGITHSERFEKARAQGDRVDGLQAWIALPETDEECEPGFVHVDAAALPAFDEGGVR</sequence>
<dbReference type="Pfam" id="PF02678">
    <property type="entry name" value="Pirin"/>
    <property type="match status" value="1"/>
</dbReference>
<feature type="binding site" evidence="2">
    <location>
        <position position="103"/>
    </location>
    <ligand>
        <name>Fe cation</name>
        <dbReference type="ChEBI" id="CHEBI:24875"/>
    </ligand>
</feature>
<feature type="domain" description="Pirin N-terminal" evidence="4">
    <location>
        <begin position="18"/>
        <end position="122"/>
    </location>
</feature>
<keyword evidence="2" id="KW-0408">Iron</keyword>
<evidence type="ECO:0000256" key="3">
    <source>
        <dbReference type="RuleBase" id="RU003457"/>
    </source>
</evidence>
<name>A0A5D8Z521_9GAMM</name>
<comment type="similarity">
    <text evidence="1 3">Belongs to the pirin family.</text>
</comment>
<dbReference type="SUPFAM" id="SSF51182">
    <property type="entry name" value="RmlC-like cupins"/>
    <property type="match status" value="1"/>
</dbReference>
<comment type="cofactor">
    <cofactor evidence="2">
        <name>Fe cation</name>
        <dbReference type="ChEBI" id="CHEBI:24875"/>
    </cofactor>
    <text evidence="2">Binds 1 Fe cation per subunit.</text>
</comment>
<dbReference type="Gene3D" id="2.60.120.10">
    <property type="entry name" value="Jelly Rolls"/>
    <property type="match status" value="1"/>
</dbReference>
<dbReference type="InterPro" id="IPR003829">
    <property type="entry name" value="Pirin_N_dom"/>
</dbReference>
<dbReference type="AlphaFoldDB" id="A0A5D8Z521"/>
<dbReference type="EMBL" id="VTRV01000088">
    <property type="protein sequence ID" value="TZF89203.1"/>
    <property type="molecule type" value="Genomic_DNA"/>
</dbReference>
<feature type="binding site" evidence="2">
    <location>
        <position position="57"/>
    </location>
    <ligand>
        <name>Fe cation</name>
        <dbReference type="ChEBI" id="CHEBI:24875"/>
    </ligand>
</feature>
<reference evidence="5 6" key="1">
    <citation type="submission" date="2019-08" db="EMBL/GenBank/DDBJ databases">
        <title>Draft genome sequence of Lysobacter sp. UKS-15.</title>
        <authorList>
            <person name="Im W.-T."/>
        </authorList>
    </citation>
    <scope>NUCLEOTIDE SEQUENCE [LARGE SCALE GENOMIC DNA]</scope>
    <source>
        <strain evidence="5 6">UKS-15</strain>
    </source>
</reference>
<evidence type="ECO:0000259" key="4">
    <source>
        <dbReference type="Pfam" id="PF02678"/>
    </source>
</evidence>
<feature type="binding site" evidence="2">
    <location>
        <position position="59"/>
    </location>
    <ligand>
        <name>Fe cation</name>
        <dbReference type="ChEBI" id="CHEBI:24875"/>
    </ligand>
</feature>
<dbReference type="InterPro" id="IPR012093">
    <property type="entry name" value="Pirin"/>
</dbReference>
<keyword evidence="2" id="KW-0479">Metal-binding</keyword>
<dbReference type="Proteomes" id="UP000323164">
    <property type="component" value="Unassembled WGS sequence"/>
</dbReference>
<protein>
    <submittedName>
        <fullName evidence="5">Pirin family protein</fullName>
    </submittedName>
</protein>
<proteinExistence type="inferred from homology"/>
<evidence type="ECO:0000313" key="5">
    <source>
        <dbReference type="EMBL" id="TZF89203.1"/>
    </source>
</evidence>
<evidence type="ECO:0000256" key="1">
    <source>
        <dbReference type="ARBA" id="ARBA00008416"/>
    </source>
</evidence>
<dbReference type="GO" id="GO:0046872">
    <property type="term" value="F:metal ion binding"/>
    <property type="evidence" value="ECO:0007669"/>
    <property type="project" value="UniProtKB-KW"/>
</dbReference>
<dbReference type="RefSeq" id="WP_149353018.1">
    <property type="nucleotide sequence ID" value="NZ_VTRV01000088.1"/>
</dbReference>
<dbReference type="PANTHER" id="PTHR13903:SF8">
    <property type="entry name" value="PIRIN"/>
    <property type="match status" value="1"/>
</dbReference>
<keyword evidence="6" id="KW-1185">Reference proteome</keyword>
<dbReference type="CDD" id="cd02909">
    <property type="entry name" value="cupin_pirin_N"/>
    <property type="match status" value="1"/>
</dbReference>
<dbReference type="InterPro" id="IPR011051">
    <property type="entry name" value="RmlC_Cupin_sf"/>
</dbReference>
<dbReference type="InterPro" id="IPR014710">
    <property type="entry name" value="RmlC-like_jellyroll"/>
</dbReference>
<dbReference type="PIRSF" id="PIRSF006232">
    <property type="entry name" value="Pirin"/>
    <property type="match status" value="1"/>
</dbReference>
<evidence type="ECO:0000313" key="6">
    <source>
        <dbReference type="Proteomes" id="UP000323164"/>
    </source>
</evidence>
<evidence type="ECO:0000256" key="2">
    <source>
        <dbReference type="PIRSR" id="PIRSR006232-1"/>
    </source>
</evidence>
<feature type="non-terminal residue" evidence="5">
    <location>
        <position position="152"/>
    </location>
</feature>
<dbReference type="PANTHER" id="PTHR13903">
    <property type="entry name" value="PIRIN-RELATED"/>
    <property type="match status" value="1"/>
</dbReference>
<gene>
    <name evidence="5" type="ORF">FW784_09015</name>
</gene>